<dbReference type="Gene3D" id="3.90.550.10">
    <property type="entry name" value="Spore Coat Polysaccharide Biosynthesis Protein SpsA, Chain A"/>
    <property type="match status" value="1"/>
</dbReference>
<evidence type="ECO:0000256" key="2">
    <source>
        <dbReference type="ARBA" id="ARBA00022695"/>
    </source>
</evidence>
<dbReference type="PANTHER" id="PTHR32125:SF4">
    <property type="entry name" value="2-C-METHYL-D-ERYTHRITOL 4-PHOSPHATE CYTIDYLYLTRANSFERASE, CHLOROPLASTIC"/>
    <property type="match status" value="1"/>
</dbReference>
<name>A0A1Y5XI33_KIBAR</name>
<keyword evidence="2 3" id="KW-0548">Nucleotidyltransferase</keyword>
<accession>A0A1Y5XI33</accession>
<evidence type="ECO:0000313" key="3">
    <source>
        <dbReference type="EMBL" id="SMC96245.1"/>
    </source>
</evidence>
<proteinExistence type="predicted"/>
<dbReference type="OrthoDB" id="9802561at2"/>
<dbReference type="PROSITE" id="PS01295">
    <property type="entry name" value="ISPD"/>
    <property type="match status" value="1"/>
</dbReference>
<evidence type="ECO:0000313" key="4">
    <source>
        <dbReference type="Proteomes" id="UP000192674"/>
    </source>
</evidence>
<dbReference type="InterPro" id="IPR050088">
    <property type="entry name" value="IspD/TarI_cytidylyltransf_bact"/>
</dbReference>
<dbReference type="Proteomes" id="UP000192674">
    <property type="component" value="Unassembled WGS sequence"/>
</dbReference>
<reference evidence="3 4" key="1">
    <citation type="submission" date="2017-04" db="EMBL/GenBank/DDBJ databases">
        <authorList>
            <person name="Afonso C.L."/>
            <person name="Miller P.J."/>
            <person name="Scott M.A."/>
            <person name="Spackman E."/>
            <person name="Goraichik I."/>
            <person name="Dimitrov K.M."/>
            <person name="Suarez D.L."/>
            <person name="Swayne D.E."/>
        </authorList>
    </citation>
    <scope>NUCLEOTIDE SEQUENCE [LARGE SCALE GENOMIC DNA]</scope>
    <source>
        <strain evidence="3 4">DSM 43828</strain>
    </source>
</reference>
<keyword evidence="1 3" id="KW-0808">Transferase</keyword>
<dbReference type="EMBL" id="FWXV01000002">
    <property type="protein sequence ID" value="SMC96245.1"/>
    <property type="molecule type" value="Genomic_DNA"/>
</dbReference>
<dbReference type="Pfam" id="PF01128">
    <property type="entry name" value="IspD"/>
    <property type="match status" value="1"/>
</dbReference>
<sequence>MIVGMTQAAGVVLAGGSGTRVGRNINKVYLPIAGRPVLAWSLEAFASHPDIGPLVLVTRPQDVDHVEKVVAGMDVDVVSGGDTRQGSELAALRHLAGRIKAGEIDAVLIHDGARPLVSPELVAAVLQAARKYGGAIPGMVSEDLALATGEHVTPITDELVAVQTPQGFLAAPLLAAYERAAEEGFVGTDTASCIEQFTDIEVHWVPGEQRNLKITFGHDLVVAERILESR</sequence>
<dbReference type="InterPro" id="IPR018294">
    <property type="entry name" value="ISPD_synthase_CS"/>
</dbReference>
<dbReference type="SUPFAM" id="SSF53448">
    <property type="entry name" value="Nucleotide-diphospho-sugar transferases"/>
    <property type="match status" value="1"/>
</dbReference>
<organism evidence="3 4">
    <name type="scientific">Kibdelosporangium aridum</name>
    <dbReference type="NCBI Taxonomy" id="2030"/>
    <lineage>
        <taxon>Bacteria</taxon>
        <taxon>Bacillati</taxon>
        <taxon>Actinomycetota</taxon>
        <taxon>Actinomycetes</taxon>
        <taxon>Pseudonocardiales</taxon>
        <taxon>Pseudonocardiaceae</taxon>
        <taxon>Kibdelosporangium</taxon>
    </lineage>
</organism>
<dbReference type="InterPro" id="IPR034683">
    <property type="entry name" value="IspD/TarI"/>
</dbReference>
<dbReference type="CDD" id="cd02516">
    <property type="entry name" value="CDP-ME_synthetase"/>
    <property type="match status" value="1"/>
</dbReference>
<dbReference type="InterPro" id="IPR029044">
    <property type="entry name" value="Nucleotide-diphossugar_trans"/>
</dbReference>
<evidence type="ECO:0000256" key="1">
    <source>
        <dbReference type="ARBA" id="ARBA00022679"/>
    </source>
</evidence>
<keyword evidence="4" id="KW-1185">Reference proteome</keyword>
<dbReference type="GO" id="GO:0050518">
    <property type="term" value="F:2-C-methyl-D-erythritol 4-phosphate cytidylyltransferase activity"/>
    <property type="evidence" value="ECO:0007669"/>
    <property type="project" value="TreeGrafter"/>
</dbReference>
<dbReference type="AlphaFoldDB" id="A0A1Y5XI33"/>
<dbReference type="PANTHER" id="PTHR32125">
    <property type="entry name" value="2-C-METHYL-D-ERYTHRITOL 4-PHOSPHATE CYTIDYLYLTRANSFERASE, CHLOROPLASTIC"/>
    <property type="match status" value="1"/>
</dbReference>
<protein>
    <submittedName>
        <fullName evidence="3">2-C-methyl-D-erythritol 4-phosphate cytidylyltransferase</fullName>
    </submittedName>
</protein>
<gene>
    <name evidence="3" type="ORF">SAMN05661093_03273</name>
</gene>
<dbReference type="GO" id="GO:0008299">
    <property type="term" value="P:isoprenoid biosynthetic process"/>
    <property type="evidence" value="ECO:0007669"/>
    <property type="project" value="InterPro"/>
</dbReference>